<evidence type="ECO:0000256" key="7">
    <source>
        <dbReference type="ARBA" id="ARBA00023180"/>
    </source>
</evidence>
<organism evidence="11 12">
    <name type="scientific">Conger conger</name>
    <name type="common">Conger eel</name>
    <name type="synonym">Muraena conger</name>
    <dbReference type="NCBI Taxonomy" id="82655"/>
    <lineage>
        <taxon>Eukaryota</taxon>
        <taxon>Metazoa</taxon>
        <taxon>Chordata</taxon>
        <taxon>Craniata</taxon>
        <taxon>Vertebrata</taxon>
        <taxon>Euteleostomi</taxon>
        <taxon>Actinopterygii</taxon>
        <taxon>Neopterygii</taxon>
        <taxon>Teleostei</taxon>
        <taxon>Anguilliformes</taxon>
        <taxon>Congridae</taxon>
        <taxon>Conger</taxon>
    </lineage>
</organism>
<dbReference type="InterPro" id="IPR003599">
    <property type="entry name" value="Ig_sub"/>
</dbReference>
<dbReference type="GO" id="GO:0009617">
    <property type="term" value="P:response to bacterium"/>
    <property type="evidence" value="ECO:0007669"/>
    <property type="project" value="TreeGrafter"/>
</dbReference>
<evidence type="ECO:0000256" key="8">
    <source>
        <dbReference type="SAM" id="MobiDB-lite"/>
    </source>
</evidence>
<dbReference type="PANTHER" id="PTHR19433:SF133">
    <property type="entry name" value="IMMUNE-TYPE RECEPTOR 5 PRECURSOR-RELATED"/>
    <property type="match status" value="1"/>
</dbReference>
<feature type="domain" description="Ig-like" evidence="10">
    <location>
        <begin position="246"/>
        <end position="347"/>
    </location>
</feature>
<dbReference type="EMBL" id="JAFJMO010000003">
    <property type="protein sequence ID" value="KAJ8282859.1"/>
    <property type="molecule type" value="Genomic_DNA"/>
</dbReference>
<evidence type="ECO:0000259" key="10">
    <source>
        <dbReference type="PROSITE" id="PS50835"/>
    </source>
</evidence>
<dbReference type="SUPFAM" id="SSF48726">
    <property type="entry name" value="Immunoglobulin"/>
    <property type="match status" value="6"/>
</dbReference>
<feature type="region of interest" description="Disordered" evidence="8">
    <location>
        <begin position="1"/>
        <end position="32"/>
    </location>
</feature>
<evidence type="ECO:0000256" key="1">
    <source>
        <dbReference type="ARBA" id="ARBA00004236"/>
    </source>
</evidence>
<dbReference type="Pfam" id="PF07686">
    <property type="entry name" value="V-set"/>
    <property type="match status" value="5"/>
</dbReference>
<keyword evidence="5 9" id="KW-0472">Membrane</keyword>
<dbReference type="SMART" id="SM00409">
    <property type="entry name" value="IG"/>
    <property type="match status" value="6"/>
</dbReference>
<dbReference type="InterPro" id="IPR013783">
    <property type="entry name" value="Ig-like_fold"/>
</dbReference>
<keyword evidence="9" id="KW-1133">Transmembrane helix</keyword>
<comment type="caution">
    <text evidence="11">The sequence shown here is derived from an EMBL/GenBank/DDBJ whole genome shotgun (WGS) entry which is preliminary data.</text>
</comment>
<evidence type="ECO:0000256" key="4">
    <source>
        <dbReference type="ARBA" id="ARBA00022859"/>
    </source>
</evidence>
<evidence type="ECO:0000313" key="12">
    <source>
        <dbReference type="Proteomes" id="UP001152803"/>
    </source>
</evidence>
<evidence type="ECO:0000256" key="5">
    <source>
        <dbReference type="ARBA" id="ARBA00023136"/>
    </source>
</evidence>
<keyword evidence="12" id="KW-1185">Reference proteome</keyword>
<dbReference type="InterPro" id="IPR052051">
    <property type="entry name" value="TCR_complex_component"/>
</dbReference>
<gene>
    <name evidence="11" type="ORF">COCON_G00053780</name>
</gene>
<comment type="subcellular location">
    <subcellularLocation>
        <location evidence="1">Cell membrane</location>
    </subcellularLocation>
</comment>
<evidence type="ECO:0000256" key="6">
    <source>
        <dbReference type="ARBA" id="ARBA00023157"/>
    </source>
</evidence>
<keyword evidence="2" id="KW-1003">Cell membrane</keyword>
<dbReference type="PROSITE" id="PS50835">
    <property type="entry name" value="IG_LIKE"/>
    <property type="match status" value="5"/>
</dbReference>
<feature type="domain" description="Ig-like" evidence="10">
    <location>
        <begin position="484"/>
        <end position="605"/>
    </location>
</feature>
<evidence type="ECO:0000256" key="2">
    <source>
        <dbReference type="ARBA" id="ARBA00022475"/>
    </source>
</evidence>
<proteinExistence type="predicted"/>
<keyword evidence="6" id="KW-1015">Disulfide bond</keyword>
<dbReference type="PANTHER" id="PTHR19433">
    <property type="entry name" value="T-CELL RECEPTOR ALPHA CHAIN V REGION-RELATED"/>
    <property type="match status" value="1"/>
</dbReference>
<accession>A0A9Q1DW70</accession>
<keyword evidence="3" id="KW-0732">Signal</keyword>
<dbReference type="Proteomes" id="UP001152803">
    <property type="component" value="Unassembled WGS sequence"/>
</dbReference>
<dbReference type="OrthoDB" id="8947657at2759"/>
<dbReference type="GO" id="GO:0002376">
    <property type="term" value="P:immune system process"/>
    <property type="evidence" value="ECO:0007669"/>
    <property type="project" value="UniProtKB-KW"/>
</dbReference>
<feature type="transmembrane region" description="Helical" evidence="9">
    <location>
        <begin position="606"/>
        <end position="628"/>
    </location>
</feature>
<name>A0A9Q1DW70_CONCO</name>
<protein>
    <recommendedName>
        <fullName evidence="10">Ig-like domain-containing protein</fullName>
    </recommendedName>
</protein>
<keyword evidence="9" id="KW-0812">Transmembrane</keyword>
<evidence type="ECO:0000313" key="11">
    <source>
        <dbReference type="EMBL" id="KAJ8282859.1"/>
    </source>
</evidence>
<keyword evidence="7" id="KW-0325">Glycoprotein</keyword>
<dbReference type="Gene3D" id="2.60.40.10">
    <property type="entry name" value="Immunoglobulins"/>
    <property type="match status" value="6"/>
</dbReference>
<feature type="domain" description="Ig-like" evidence="10">
    <location>
        <begin position="366"/>
        <end position="465"/>
    </location>
</feature>
<evidence type="ECO:0000256" key="3">
    <source>
        <dbReference type="ARBA" id="ARBA00022729"/>
    </source>
</evidence>
<dbReference type="InterPro" id="IPR013106">
    <property type="entry name" value="Ig_V-set"/>
</dbReference>
<reference evidence="11" key="1">
    <citation type="journal article" date="2023" name="Science">
        <title>Genome structures resolve the early diversification of teleost fishes.</title>
        <authorList>
            <person name="Parey E."/>
            <person name="Louis A."/>
            <person name="Montfort J."/>
            <person name="Bouchez O."/>
            <person name="Roques C."/>
            <person name="Iampietro C."/>
            <person name="Lluch J."/>
            <person name="Castinel A."/>
            <person name="Donnadieu C."/>
            <person name="Desvignes T."/>
            <person name="Floi Bucao C."/>
            <person name="Jouanno E."/>
            <person name="Wen M."/>
            <person name="Mejri S."/>
            <person name="Dirks R."/>
            <person name="Jansen H."/>
            <person name="Henkel C."/>
            <person name="Chen W.J."/>
            <person name="Zahm M."/>
            <person name="Cabau C."/>
            <person name="Klopp C."/>
            <person name="Thompson A.W."/>
            <person name="Robinson-Rechavi M."/>
            <person name="Braasch I."/>
            <person name="Lecointre G."/>
            <person name="Bobe J."/>
            <person name="Postlethwait J.H."/>
            <person name="Berthelot C."/>
            <person name="Roest Crollius H."/>
            <person name="Guiguen Y."/>
        </authorList>
    </citation>
    <scope>NUCLEOTIDE SEQUENCE</scope>
    <source>
        <strain evidence="11">Concon-B</strain>
    </source>
</reference>
<dbReference type="AlphaFoldDB" id="A0A9Q1DW70"/>
<feature type="domain" description="Ig-like" evidence="10">
    <location>
        <begin position="128"/>
        <end position="227"/>
    </location>
</feature>
<dbReference type="GO" id="GO:0005886">
    <property type="term" value="C:plasma membrane"/>
    <property type="evidence" value="ECO:0007669"/>
    <property type="project" value="UniProtKB-SubCell"/>
</dbReference>
<sequence>MKLNSSLSESQSRTVVLQQPESESVQPGDSVPDSVQCTVHTETCAGEHSVYWFRQASGESPPGIIHTHGHRSDECQRSSGTVSPTQSCVYNFPKRNLSLSDAGTYYCAVATCGEILFGNGTKLHVEGPESQSKTVVLQQPESESVQSGDSVTLQCIVHTETCAGEHSVYWFRQASGESPPGIIHTHGHRSDECQRSSGTVSPTQSCVYNFPKRNLSLSDAGTYYCAVATCGEILFGNRTKLHAEMPESQSRTVVLQQPESESVQPGDSVPDSVQCTVHTETCAGEHSVYWFRPGSGESPPGIIHTHGHRSDECQRSSGTVSPTQSCVYNFPKRNLSRSDAGTYYCAVATCGEILFGNGTKLHVEGPESQNRTVVLQQLESESVQPGDSVTLQCTVHTETCAGEHSVYWFRQASGESPPGIIHTHGHRSDECQRSSGTVSPTQSCVYNFPKRNLSRSDAGTYYCAVATCGEILFGNGTKLHVEGPESQSRTVVLQQPESESVQPGDSVTLQCTVHTETYAGEHSVYWFRQASGESPPGIIHTHGHRSDECQRSSGTVSPTQSCVYNFPKRNLSLSDAGTYYCAVATCGEILFGNGTKLHAEEAKVPFFIVIIASVVLALSLIVNVALLCTRRKREVCEHCTGNPLPKSQHDTTHDSREQCPSEDVLNYAALSFSNKNAKSRPKRRDPRQEPIYSGIIHTHGHRSDECQRSSGTVSPTQSCVYNFPKRNLSLSDAGTYYCAVATCGEILFGNGTKLHVEVKHQFNEHT</sequence>
<evidence type="ECO:0000256" key="9">
    <source>
        <dbReference type="SAM" id="Phobius"/>
    </source>
</evidence>
<dbReference type="InterPro" id="IPR036179">
    <property type="entry name" value="Ig-like_dom_sf"/>
</dbReference>
<keyword evidence="4" id="KW-0391">Immunity</keyword>
<dbReference type="InterPro" id="IPR007110">
    <property type="entry name" value="Ig-like_dom"/>
</dbReference>
<dbReference type="CDD" id="cd00099">
    <property type="entry name" value="IgV"/>
    <property type="match status" value="1"/>
</dbReference>
<dbReference type="SMART" id="SM00406">
    <property type="entry name" value="IGv"/>
    <property type="match status" value="4"/>
</dbReference>
<feature type="domain" description="Ig-like" evidence="10">
    <location>
        <begin position="14"/>
        <end position="109"/>
    </location>
</feature>